<dbReference type="InterPro" id="IPR045562">
    <property type="entry name" value="RecG_dom3_C"/>
</dbReference>
<dbReference type="EMBL" id="UAVU01000003">
    <property type="protein sequence ID" value="SQA98516.1"/>
    <property type="molecule type" value="Genomic_DNA"/>
</dbReference>
<evidence type="ECO:0000256" key="1">
    <source>
        <dbReference type="ARBA" id="ARBA00022801"/>
    </source>
</evidence>
<evidence type="ECO:0000259" key="3">
    <source>
        <dbReference type="Pfam" id="PF19833"/>
    </source>
</evidence>
<keyword evidence="2 4" id="KW-0547">Nucleotide-binding</keyword>
<dbReference type="InterPro" id="IPR047112">
    <property type="entry name" value="RecG/Mfd"/>
</dbReference>
<name>A0A2X2SZY9_9ENTR</name>
<dbReference type="GO" id="GO:0006281">
    <property type="term" value="P:DNA repair"/>
    <property type="evidence" value="ECO:0007669"/>
    <property type="project" value="InterPro"/>
</dbReference>
<evidence type="ECO:0000313" key="5">
    <source>
        <dbReference type="Proteomes" id="UP000251197"/>
    </source>
</evidence>
<feature type="domain" description="ATP-dependent DNA helicase RecG" evidence="3">
    <location>
        <begin position="6"/>
        <end position="65"/>
    </location>
</feature>
<sequence>MLRDSNDGFVIAQKDLEIRGPGELLGTRQTGNAEFKVADLLRDQGMIPQVQRLARHIHERYPEQAKALIERWMPETERYSNA</sequence>
<dbReference type="PANTHER" id="PTHR47964:SF1">
    <property type="entry name" value="ATP-DEPENDENT DNA HELICASE HOMOLOG RECG, CHLOROPLASTIC"/>
    <property type="match status" value="1"/>
</dbReference>
<dbReference type="AlphaFoldDB" id="A0A2X2SZY9"/>
<keyword evidence="2 4" id="KW-0067">ATP-binding</keyword>
<evidence type="ECO:0000256" key="2">
    <source>
        <dbReference type="ARBA" id="ARBA00022806"/>
    </source>
</evidence>
<organism evidence="4 5">
    <name type="scientific">Cedecea neteri</name>
    <dbReference type="NCBI Taxonomy" id="158822"/>
    <lineage>
        <taxon>Bacteria</taxon>
        <taxon>Pseudomonadati</taxon>
        <taxon>Pseudomonadota</taxon>
        <taxon>Gammaproteobacteria</taxon>
        <taxon>Enterobacterales</taxon>
        <taxon>Enterobacteriaceae</taxon>
        <taxon>Cedecea</taxon>
    </lineage>
</organism>
<proteinExistence type="predicted"/>
<evidence type="ECO:0000313" key="4">
    <source>
        <dbReference type="EMBL" id="SQA98516.1"/>
    </source>
</evidence>
<accession>A0A2X2SZY9</accession>
<dbReference type="GO" id="GO:0003678">
    <property type="term" value="F:DNA helicase activity"/>
    <property type="evidence" value="ECO:0007669"/>
    <property type="project" value="UniProtKB-EC"/>
</dbReference>
<reference evidence="4 5" key="1">
    <citation type="submission" date="2018-06" db="EMBL/GenBank/DDBJ databases">
        <authorList>
            <consortium name="Pathogen Informatics"/>
            <person name="Doyle S."/>
        </authorList>
    </citation>
    <scope>NUCLEOTIDE SEQUENCE [LARGE SCALE GENOMIC DNA]</scope>
    <source>
        <strain evidence="4 5">NCTC12120</strain>
    </source>
</reference>
<dbReference type="GO" id="GO:0016787">
    <property type="term" value="F:hydrolase activity"/>
    <property type="evidence" value="ECO:0007669"/>
    <property type="project" value="UniProtKB-KW"/>
</dbReference>
<dbReference type="Pfam" id="PF19833">
    <property type="entry name" value="RecG_dom3_C"/>
    <property type="match status" value="1"/>
</dbReference>
<keyword evidence="1 4" id="KW-0378">Hydrolase</keyword>
<dbReference type="Proteomes" id="UP000251197">
    <property type="component" value="Unassembled WGS sequence"/>
</dbReference>
<dbReference type="EC" id="3.6.4.12" evidence="4"/>
<gene>
    <name evidence="4" type="primary">recG_3</name>
    <name evidence="4" type="ORF">NCTC12120_02404</name>
</gene>
<protein>
    <submittedName>
        <fullName evidence="4">ATP-dependent DNA helicase recG</fullName>
        <ecNumber evidence="4">3.6.4.12</ecNumber>
    </submittedName>
</protein>
<dbReference type="InterPro" id="IPR027417">
    <property type="entry name" value="P-loop_NTPase"/>
</dbReference>
<keyword evidence="2 4" id="KW-0347">Helicase</keyword>
<dbReference type="PANTHER" id="PTHR47964">
    <property type="entry name" value="ATP-DEPENDENT DNA HELICASE HOMOLOG RECG, CHLOROPLASTIC"/>
    <property type="match status" value="1"/>
</dbReference>
<dbReference type="Gene3D" id="3.40.50.300">
    <property type="entry name" value="P-loop containing nucleotide triphosphate hydrolases"/>
    <property type="match status" value="1"/>
</dbReference>